<dbReference type="UniPathway" id="UPA00030"/>
<dbReference type="PANTHER" id="PTHR30606:SF4">
    <property type="entry name" value="LIPID A BIOSYNTHESIS MYRISTOYLTRANSFERASE"/>
    <property type="match status" value="1"/>
</dbReference>
<keyword evidence="6" id="KW-1133">Transmembrane helix</keyword>
<dbReference type="PANTHER" id="PTHR30606">
    <property type="entry name" value="LIPID A BIOSYNTHESIS LAUROYL ACYLTRANSFERASE"/>
    <property type="match status" value="1"/>
</dbReference>
<dbReference type="GO" id="GO:0009103">
    <property type="term" value="P:lipopolysaccharide biosynthetic process"/>
    <property type="evidence" value="ECO:0007669"/>
    <property type="project" value="UniProtKB-UniRule"/>
</dbReference>
<dbReference type="InterPro" id="IPR011921">
    <property type="entry name" value="Lipid_A_MsbB"/>
</dbReference>
<keyword evidence="3 6" id="KW-0808">Transferase</keyword>
<dbReference type="EC" id="2.3.1.243" evidence="6"/>
<sequence length="309" mass="35340">MSAKTYNPKFKLHFLHPKHWGVWIGVFFATLLAFVPYRLRDKLAVGLAKVAIKINSSAKKRAVINLQECFPELTPQQRDDILAETYVNAACNILSFATLLVRSRHYVEKRSAFHGEAQLMADIEQGKNVILLVPHTWAIDYPGVIFASRGMHVAAMMKKQRNEVIDWLMNVQRLKYGGRTHERSDGIKPFIKSIRDGYLGYYLPDQDHGPANSVFVPFFGTQKATLAGLGKLARLSKAKVIPVLPYYDRSTGTYTIEVQPELSDFPSNDEHIDARKMNERIESFVHRHPAQYMWILNLLRSHPDGSQRY</sequence>
<keyword evidence="6" id="KW-0448">Lipopolysaccharide biosynthesis</keyword>
<comment type="catalytic activity">
    <reaction evidence="6">
        <text>an alpha-Kdo-(2-&gt;4)-alpha-Kdo-(2-&gt;6)-(acyl)-lipid IVA + a fatty acyl-[ACP] = an alpha-Kdo-(2-&gt;4)-alpha-Kdo-(2-&gt;6)-lipid A + holo-[ACP]</text>
        <dbReference type="Rhea" id="RHEA:69400"/>
        <dbReference type="Rhea" id="RHEA-COMP:9685"/>
        <dbReference type="Rhea" id="RHEA-COMP:14125"/>
        <dbReference type="ChEBI" id="CHEBI:64479"/>
        <dbReference type="ChEBI" id="CHEBI:138651"/>
        <dbReference type="ChEBI" id="CHEBI:176430"/>
        <dbReference type="ChEBI" id="CHEBI:176431"/>
        <dbReference type="EC" id="2.3.1.243"/>
    </reaction>
</comment>
<comment type="pathway">
    <text evidence="6">Bacterial outer membrane biogenesis; lipopolysaccharide biosynthesis.</text>
</comment>
<dbReference type="Proteomes" id="UP000240481">
    <property type="component" value="Unassembled WGS sequence"/>
</dbReference>
<dbReference type="InterPro" id="IPR004960">
    <property type="entry name" value="LipA_acyltrans"/>
</dbReference>
<dbReference type="UniPathway" id="UPA00360">
    <property type="reaction ID" value="UER00486"/>
</dbReference>
<dbReference type="NCBIfam" id="NF006507">
    <property type="entry name" value="PRK08943.1"/>
    <property type="match status" value="1"/>
</dbReference>
<dbReference type="GO" id="GO:0036104">
    <property type="term" value="P:Kdo2-lipid A biosynthetic process"/>
    <property type="evidence" value="ECO:0007669"/>
    <property type="project" value="UniProtKB-UniRule"/>
</dbReference>
<organism evidence="7 8">
    <name type="scientific">Photobacterium swingsii</name>
    <dbReference type="NCBI Taxonomy" id="680026"/>
    <lineage>
        <taxon>Bacteria</taxon>
        <taxon>Pseudomonadati</taxon>
        <taxon>Pseudomonadota</taxon>
        <taxon>Gammaproteobacteria</taxon>
        <taxon>Vibrionales</taxon>
        <taxon>Vibrionaceae</taxon>
        <taxon>Photobacterium</taxon>
    </lineage>
</organism>
<evidence type="ECO:0000256" key="1">
    <source>
        <dbReference type="ARBA" id="ARBA00022475"/>
    </source>
</evidence>
<protein>
    <recommendedName>
        <fullName evidence="6">Lipid A biosynthesis acyltransferase</fullName>
        <ecNumber evidence="6">2.3.1.243</ecNumber>
    </recommendedName>
    <alternativeName>
        <fullName evidence="6">Kdo(2)-lauroyl-lipid IV(A) acyltransferase</fullName>
    </alternativeName>
</protein>
<dbReference type="HAMAP" id="MF_01944">
    <property type="entry name" value="Lipid_A_LpxM"/>
    <property type="match status" value="1"/>
</dbReference>
<dbReference type="PIRSF" id="PIRSF026649">
    <property type="entry name" value="MsbB"/>
    <property type="match status" value="1"/>
</dbReference>
<comment type="caution">
    <text evidence="7">The sequence shown here is derived from an EMBL/GenBank/DDBJ whole genome shotgun (WGS) entry which is preliminary data.</text>
</comment>
<comment type="pathway">
    <text evidence="6">Glycolipid biosynthesis; KDO(2)-lipid A biosynthesis; KDO(2)-lipid A from CMP-3-deoxy-D-manno-octulosonate and lipid IV(A): step 4/4.</text>
</comment>
<dbReference type="OrthoDB" id="9803456at2"/>
<keyword evidence="8" id="KW-1185">Reference proteome</keyword>
<evidence type="ECO:0000313" key="7">
    <source>
        <dbReference type="EMBL" id="PSW23788.1"/>
    </source>
</evidence>
<comment type="similarity">
    <text evidence="6">Belongs to the LpxL/LpxM/LpxP family. LpxM subfamily.</text>
</comment>
<dbReference type="GO" id="GO:0009276">
    <property type="term" value="C:Gram-negative-bacterium-type cell wall"/>
    <property type="evidence" value="ECO:0007669"/>
    <property type="project" value="InterPro"/>
</dbReference>
<gene>
    <name evidence="7" type="primary">msbB</name>
    <name evidence="6" type="synonym">lpxM</name>
    <name evidence="7" type="ORF">C9I94_13905</name>
</gene>
<keyword evidence="4 6" id="KW-0472">Membrane</keyword>
<comment type="function">
    <text evidence="6">Catalyzes the transfer of an acyl chain from an acyl-[acyl-carrier-protein] (ACP) to a Kdo(2)-(acyl)-lipid IV(A) to form a Kdo(2)-lipid A.</text>
</comment>
<evidence type="ECO:0000256" key="4">
    <source>
        <dbReference type="ARBA" id="ARBA00023136"/>
    </source>
</evidence>
<evidence type="ECO:0000256" key="6">
    <source>
        <dbReference type="HAMAP-Rule" id="MF_01944"/>
    </source>
</evidence>
<feature type="transmembrane region" description="Helical" evidence="6">
    <location>
        <begin position="20"/>
        <end position="39"/>
    </location>
</feature>
<keyword evidence="2 6" id="KW-0997">Cell inner membrane</keyword>
<dbReference type="EMBL" id="PYLZ01000007">
    <property type="protein sequence ID" value="PSW23788.1"/>
    <property type="molecule type" value="Genomic_DNA"/>
</dbReference>
<keyword evidence="6" id="KW-0812">Transmembrane</keyword>
<name>A0A2T3P5J8_9GAMM</name>
<dbReference type="GO" id="GO:0016747">
    <property type="term" value="F:acyltransferase activity, transferring groups other than amino-acyl groups"/>
    <property type="evidence" value="ECO:0007669"/>
    <property type="project" value="InterPro"/>
</dbReference>
<dbReference type="RefSeq" id="WP_107302823.1">
    <property type="nucleotide sequence ID" value="NZ_AP024852.1"/>
</dbReference>
<dbReference type="AlphaFoldDB" id="A0A2T3P5J8"/>
<comment type="subcellular location">
    <subcellularLocation>
        <location evidence="6">Cell inner membrane</location>
        <topology evidence="6">Single-pass membrane protein</topology>
    </subcellularLocation>
</comment>
<feature type="short sequence motif" description="HXXXXD motif" evidence="6">
    <location>
        <begin position="135"/>
        <end position="140"/>
    </location>
</feature>
<evidence type="ECO:0000256" key="2">
    <source>
        <dbReference type="ARBA" id="ARBA00022519"/>
    </source>
</evidence>
<reference evidence="7 8" key="1">
    <citation type="submission" date="2018-01" db="EMBL/GenBank/DDBJ databases">
        <title>Whole genome sequencing of Histamine producing bacteria.</title>
        <authorList>
            <person name="Butler K."/>
        </authorList>
    </citation>
    <scope>NUCLEOTIDE SEQUENCE [LARGE SCALE GENOMIC DNA]</scope>
    <source>
        <strain evidence="7 8">DSM 24669</strain>
    </source>
</reference>
<dbReference type="GO" id="GO:0005886">
    <property type="term" value="C:plasma membrane"/>
    <property type="evidence" value="ECO:0007669"/>
    <property type="project" value="UniProtKB-SubCell"/>
</dbReference>
<evidence type="ECO:0000256" key="3">
    <source>
        <dbReference type="ARBA" id="ARBA00022679"/>
    </source>
</evidence>
<proteinExistence type="inferred from homology"/>
<accession>A0A2T3P5J8</accession>
<dbReference type="CDD" id="cd07984">
    <property type="entry name" value="LPLAT_LABLAT-like"/>
    <property type="match status" value="1"/>
</dbReference>
<evidence type="ECO:0000313" key="8">
    <source>
        <dbReference type="Proteomes" id="UP000240481"/>
    </source>
</evidence>
<dbReference type="Pfam" id="PF03279">
    <property type="entry name" value="Lip_A_acyltrans"/>
    <property type="match status" value="1"/>
</dbReference>
<dbReference type="NCBIfam" id="TIGR02208">
    <property type="entry name" value="lipid_A_msbB"/>
    <property type="match status" value="1"/>
</dbReference>
<keyword evidence="5 6" id="KW-0012">Acyltransferase</keyword>
<evidence type="ECO:0000256" key="5">
    <source>
        <dbReference type="ARBA" id="ARBA00023315"/>
    </source>
</evidence>
<keyword evidence="1 6" id="KW-1003">Cell membrane</keyword>